<keyword evidence="7" id="KW-1185">Reference proteome</keyword>
<dbReference type="PROSITE" id="PS50111">
    <property type="entry name" value="CHEMOTAXIS_TRANSDUC_2"/>
    <property type="match status" value="1"/>
</dbReference>
<gene>
    <name evidence="4" type="ORF">CLPA_c07310</name>
    <name evidence="5" type="ORF">CP6013_02419</name>
</gene>
<dbReference type="RefSeq" id="WP_004455430.1">
    <property type="nucleotide sequence ID" value="NZ_ANZB01000010.1"/>
</dbReference>
<dbReference type="EMBL" id="JPGY02000001">
    <property type="protein sequence ID" value="KRU13171.1"/>
    <property type="molecule type" value="Genomic_DNA"/>
</dbReference>
<protein>
    <submittedName>
        <fullName evidence="4">Methyl-accepting chemotaxis sensory transducer</fullName>
    </submittedName>
</protein>
<reference evidence="5 6" key="3">
    <citation type="journal article" name="Genome Announc.">
        <title>Improved Draft Genome Sequence of Clostridium pasteurianum Strain ATCC 6013 (DSM 525) Using a Hybrid Next-Generation Sequencing Approach.</title>
        <authorList>
            <person name="Pyne M.E."/>
            <person name="Utturkar S."/>
            <person name="Brown S.D."/>
            <person name="Moo-Young M."/>
            <person name="Chung D.A."/>
            <person name="Chou C.P."/>
        </authorList>
    </citation>
    <scope>NUCLEOTIDE SEQUENCE [LARGE SCALE GENOMIC DNA]</scope>
    <source>
        <strain evidence="5 6">ATCC 6013</strain>
    </source>
</reference>
<proteinExistence type="predicted"/>
<evidence type="ECO:0000256" key="1">
    <source>
        <dbReference type="ARBA" id="ARBA00023224"/>
    </source>
</evidence>
<reference evidence="5" key="2">
    <citation type="submission" date="2015-10" db="EMBL/GenBank/DDBJ databases">
        <title>Improved Draft Genome Sequence of Clostridium pasteurianum Strain ATCC 6013 (DSM 525) Using a Hybrid Next-Generation Sequencing Approach.</title>
        <authorList>
            <person name="Pyne M.E."/>
            <person name="Utturkar S.M."/>
            <person name="Brown S.D."/>
            <person name="Moo-Young M."/>
            <person name="Chung D.A."/>
            <person name="Chou P.C."/>
        </authorList>
    </citation>
    <scope>NUCLEOTIDE SEQUENCE</scope>
    <source>
        <strain evidence="5">ATCC 6013</strain>
    </source>
</reference>
<dbReference type="InterPro" id="IPR004089">
    <property type="entry name" value="MCPsignal_dom"/>
</dbReference>
<dbReference type="Pfam" id="PF00015">
    <property type="entry name" value="MCPsignal"/>
    <property type="match status" value="1"/>
</dbReference>
<evidence type="ECO:0000313" key="6">
    <source>
        <dbReference type="Proteomes" id="UP000028042"/>
    </source>
</evidence>
<dbReference type="KEGG" id="cpae:CPAST_c07310"/>
<dbReference type="KEGG" id="cpat:CLPA_c07310"/>
<evidence type="ECO:0000313" key="7">
    <source>
        <dbReference type="Proteomes" id="UP000030905"/>
    </source>
</evidence>
<sequence length="276" mass="30140">MQDENNKILEAFSTVMPYLKIIFDNEAAFSITDTEKYIDVLVNKDLPINASVGDPVSKKGAIYDAIKTGKTIIKDVPKDAYGVAFKSYAIPIKDENEKVIGAIVTGKSIEKRLKVNEFSQELANSLSEISKAIQDIAKKSEDLLYSNQVILEEVKKATKTTENTDEIVDFVKQVSNQTNLLGLNASIEAARAGESGRGFSVVAQEIRKLSNSSSESIKKIDLVLKEIGSGVSNIAAGVEKSNSFFEEQSTSFQEITAAIEEINAHAHVLSEMAKKL</sequence>
<dbReference type="EMBL" id="CP009268">
    <property type="protein sequence ID" value="AJA50819.1"/>
    <property type="molecule type" value="Genomic_DNA"/>
</dbReference>
<feature type="domain" description="Methyl-accepting transducer" evidence="3">
    <location>
        <begin position="114"/>
        <end position="276"/>
    </location>
</feature>
<organism evidence="4 7">
    <name type="scientific">Clostridium pasteurianum DSM 525 = ATCC 6013</name>
    <dbReference type="NCBI Taxonomy" id="1262449"/>
    <lineage>
        <taxon>Bacteria</taxon>
        <taxon>Bacillati</taxon>
        <taxon>Bacillota</taxon>
        <taxon>Clostridia</taxon>
        <taxon>Eubacteriales</taxon>
        <taxon>Clostridiaceae</taxon>
        <taxon>Clostridium</taxon>
    </lineage>
</organism>
<evidence type="ECO:0000313" key="5">
    <source>
        <dbReference type="EMBL" id="KRU13171.1"/>
    </source>
</evidence>
<name>A0A0H3IZ80_CLOPA</name>
<dbReference type="eggNOG" id="COG0840">
    <property type="taxonomic scope" value="Bacteria"/>
</dbReference>
<accession>A0A0H3IZ80</accession>
<dbReference type="PANTHER" id="PTHR32089">
    <property type="entry name" value="METHYL-ACCEPTING CHEMOTAXIS PROTEIN MCPB"/>
    <property type="match status" value="1"/>
</dbReference>
<dbReference type="GO" id="GO:0007165">
    <property type="term" value="P:signal transduction"/>
    <property type="evidence" value="ECO:0007669"/>
    <property type="project" value="UniProtKB-KW"/>
</dbReference>
<evidence type="ECO:0000313" key="4">
    <source>
        <dbReference type="EMBL" id="AJA50819.1"/>
    </source>
</evidence>
<dbReference type="SMART" id="SM00283">
    <property type="entry name" value="MA"/>
    <property type="match status" value="1"/>
</dbReference>
<dbReference type="PATRIC" id="fig|1262449.3.peg.2840"/>
<dbReference type="AlphaFoldDB" id="A0A0H3IZ80"/>
<reference evidence="4 7" key="1">
    <citation type="journal article" date="2015" name="Genome Announc.">
        <title>Complete Genome Sequence of the Nitrogen-Fixing and Solvent-Producing Clostridium pasteurianum DSM 525.</title>
        <authorList>
            <person name="Poehlein A."/>
            <person name="Grosse-Honebrink A."/>
            <person name="Zhang Y."/>
            <person name="Minton N.P."/>
            <person name="Daniel R."/>
        </authorList>
    </citation>
    <scope>NUCLEOTIDE SEQUENCE [LARGE SCALE GENOMIC DNA]</scope>
    <source>
        <strain evidence="4">DSM 525</strain>
        <strain evidence="7">DSM 525 / ATCC 6013</strain>
    </source>
</reference>
<dbReference type="Proteomes" id="UP000030905">
    <property type="component" value="Chromosome"/>
</dbReference>
<dbReference type="SUPFAM" id="SSF103190">
    <property type="entry name" value="Sensory domain-like"/>
    <property type="match status" value="1"/>
</dbReference>
<dbReference type="PANTHER" id="PTHR32089:SF112">
    <property type="entry name" value="LYSOZYME-LIKE PROTEIN-RELATED"/>
    <property type="match status" value="1"/>
</dbReference>
<keyword evidence="1 2" id="KW-0807">Transducer</keyword>
<evidence type="ECO:0000256" key="2">
    <source>
        <dbReference type="PROSITE-ProRule" id="PRU00284"/>
    </source>
</evidence>
<dbReference type="GO" id="GO:0016020">
    <property type="term" value="C:membrane"/>
    <property type="evidence" value="ECO:0007669"/>
    <property type="project" value="InterPro"/>
</dbReference>
<dbReference type="InterPro" id="IPR029151">
    <property type="entry name" value="Sensor-like_sf"/>
</dbReference>
<dbReference type="Gene3D" id="1.10.287.950">
    <property type="entry name" value="Methyl-accepting chemotaxis protein"/>
    <property type="match status" value="1"/>
</dbReference>
<dbReference type="GeneID" id="93072948"/>
<evidence type="ECO:0000259" key="3">
    <source>
        <dbReference type="PROSITE" id="PS50111"/>
    </source>
</evidence>
<dbReference type="SUPFAM" id="SSF58104">
    <property type="entry name" value="Methyl-accepting chemotaxis protein (MCP) signaling domain"/>
    <property type="match status" value="1"/>
</dbReference>
<dbReference type="Proteomes" id="UP000028042">
    <property type="component" value="Unassembled WGS sequence"/>
</dbReference>